<evidence type="ECO:0000313" key="9">
    <source>
        <dbReference type="EMBL" id="KIZ05322.1"/>
    </source>
</evidence>
<dbReference type="GO" id="GO:0016020">
    <property type="term" value="C:membrane"/>
    <property type="evidence" value="ECO:0007669"/>
    <property type="project" value="TreeGrafter"/>
</dbReference>
<sequence>MAPPQQEQLGVAQRRNPLRTLFSRRNIVGCLVGAATGAGLRLGPLAAVAGFIVGRWAYGHAEQRVPFTSRVHIILLPSAAEAALGAVLYQKFVAEQAGKKTLLGKQHKDTLLVTSVAQRLIKALGEGKGGGYQKHLRSFSWEVAVVDEETMNAFVFPGGKICVYTGLLKLLRRDKDLLAMVMGHEIAHALARHSTEKMGLGLGISVALSIVAAALNGGAPAGGGRGYEARQRQEEERSRHARHMRYSRLVEGGEEEEEEEQQQQHQYPQQHQPHGAAALGATAAASRYGAAAAAPRSGGGTAGAPQLPVWMSQDMVDRLTAILLELPFSRRAETEADLIGLKLMTLAGFDASKGPEAFTLLAQARP</sequence>
<keyword evidence="10" id="KW-1185">Reference proteome</keyword>
<dbReference type="CDD" id="cd07331">
    <property type="entry name" value="M48C_Oma1_like"/>
    <property type="match status" value="1"/>
</dbReference>
<evidence type="ECO:0000313" key="10">
    <source>
        <dbReference type="Proteomes" id="UP000054498"/>
    </source>
</evidence>
<keyword evidence="3 6" id="KW-0378">Hydrolase</keyword>
<evidence type="ECO:0000259" key="8">
    <source>
        <dbReference type="Pfam" id="PF01435"/>
    </source>
</evidence>
<dbReference type="PANTHER" id="PTHR22726:SF1">
    <property type="entry name" value="METALLOENDOPEPTIDASE OMA1, MITOCHONDRIAL"/>
    <property type="match status" value="1"/>
</dbReference>
<dbReference type="InterPro" id="IPR001915">
    <property type="entry name" value="Peptidase_M48"/>
</dbReference>
<comment type="similarity">
    <text evidence="6">Belongs to the peptidase M48 family.</text>
</comment>
<dbReference type="AlphaFoldDB" id="A0A0D2MY85"/>
<keyword evidence="1 6" id="KW-0645">Protease</keyword>
<gene>
    <name evidence="9" type="ORF">MNEG_2635</name>
</gene>
<reference evidence="9 10" key="1">
    <citation type="journal article" date="2013" name="BMC Genomics">
        <title>Reconstruction of the lipid metabolism for the microalga Monoraphidium neglectum from its genome sequence reveals characteristics suitable for biofuel production.</title>
        <authorList>
            <person name="Bogen C."/>
            <person name="Al-Dilaimi A."/>
            <person name="Albersmeier A."/>
            <person name="Wichmann J."/>
            <person name="Grundmann M."/>
            <person name="Rupp O."/>
            <person name="Lauersen K.J."/>
            <person name="Blifernez-Klassen O."/>
            <person name="Kalinowski J."/>
            <person name="Goesmann A."/>
            <person name="Mussgnug J.H."/>
            <person name="Kruse O."/>
        </authorList>
    </citation>
    <scope>NUCLEOTIDE SEQUENCE [LARGE SCALE GENOMIC DNA]</scope>
    <source>
        <strain evidence="9 10">SAG 48.87</strain>
    </source>
</reference>
<dbReference type="GO" id="GO:0046872">
    <property type="term" value="F:metal ion binding"/>
    <property type="evidence" value="ECO:0007669"/>
    <property type="project" value="UniProtKB-KW"/>
</dbReference>
<organism evidence="9 10">
    <name type="scientific">Monoraphidium neglectum</name>
    <dbReference type="NCBI Taxonomy" id="145388"/>
    <lineage>
        <taxon>Eukaryota</taxon>
        <taxon>Viridiplantae</taxon>
        <taxon>Chlorophyta</taxon>
        <taxon>core chlorophytes</taxon>
        <taxon>Chlorophyceae</taxon>
        <taxon>CS clade</taxon>
        <taxon>Sphaeropleales</taxon>
        <taxon>Selenastraceae</taxon>
        <taxon>Monoraphidium</taxon>
    </lineage>
</organism>
<dbReference type="Gene3D" id="3.30.2010.10">
    <property type="entry name" value="Metalloproteases ('zincins'), catalytic domain"/>
    <property type="match status" value="1"/>
</dbReference>
<evidence type="ECO:0000256" key="3">
    <source>
        <dbReference type="ARBA" id="ARBA00022801"/>
    </source>
</evidence>
<proteinExistence type="inferred from homology"/>
<evidence type="ECO:0000256" key="6">
    <source>
        <dbReference type="RuleBase" id="RU003983"/>
    </source>
</evidence>
<accession>A0A0D2MY85</accession>
<comment type="cofactor">
    <cofactor evidence="6">
        <name>Zn(2+)</name>
        <dbReference type="ChEBI" id="CHEBI:29105"/>
    </cofactor>
    <text evidence="6">Binds 1 zinc ion per subunit.</text>
</comment>
<evidence type="ECO:0000256" key="4">
    <source>
        <dbReference type="ARBA" id="ARBA00022833"/>
    </source>
</evidence>
<evidence type="ECO:0000256" key="2">
    <source>
        <dbReference type="ARBA" id="ARBA00022723"/>
    </source>
</evidence>
<dbReference type="EMBL" id="KK100523">
    <property type="protein sequence ID" value="KIZ05322.1"/>
    <property type="molecule type" value="Genomic_DNA"/>
</dbReference>
<keyword evidence="5 6" id="KW-0482">Metalloprotease</keyword>
<dbReference type="GO" id="GO:0004222">
    <property type="term" value="F:metalloendopeptidase activity"/>
    <property type="evidence" value="ECO:0007669"/>
    <property type="project" value="InterPro"/>
</dbReference>
<feature type="compositionally biased region" description="Low complexity" evidence="7">
    <location>
        <begin position="263"/>
        <end position="281"/>
    </location>
</feature>
<dbReference type="GO" id="GO:0051603">
    <property type="term" value="P:proteolysis involved in protein catabolic process"/>
    <property type="evidence" value="ECO:0007669"/>
    <property type="project" value="TreeGrafter"/>
</dbReference>
<evidence type="ECO:0000256" key="7">
    <source>
        <dbReference type="SAM" id="MobiDB-lite"/>
    </source>
</evidence>
<keyword evidence="2" id="KW-0479">Metal-binding</keyword>
<dbReference type="Pfam" id="PF01435">
    <property type="entry name" value="Peptidase_M48"/>
    <property type="match status" value="1"/>
</dbReference>
<evidence type="ECO:0000256" key="1">
    <source>
        <dbReference type="ARBA" id="ARBA00022670"/>
    </source>
</evidence>
<evidence type="ECO:0000256" key="5">
    <source>
        <dbReference type="ARBA" id="ARBA00023049"/>
    </source>
</evidence>
<dbReference type="OrthoDB" id="7464992at2759"/>
<feature type="compositionally biased region" description="Basic and acidic residues" evidence="7">
    <location>
        <begin position="227"/>
        <end position="238"/>
    </location>
</feature>
<keyword evidence="4 6" id="KW-0862">Zinc</keyword>
<dbReference type="KEGG" id="mng:MNEG_2635"/>
<feature type="region of interest" description="Disordered" evidence="7">
    <location>
        <begin position="221"/>
        <end position="281"/>
    </location>
</feature>
<protein>
    <submittedName>
        <fullName evidence="9">Peptidase M48, Ste24p</fullName>
    </submittedName>
</protein>
<feature type="domain" description="Peptidase M48" evidence="8">
    <location>
        <begin position="138"/>
        <end position="215"/>
    </location>
</feature>
<dbReference type="RefSeq" id="XP_013904341.1">
    <property type="nucleotide sequence ID" value="XM_014048887.1"/>
</dbReference>
<feature type="compositionally biased region" description="Acidic residues" evidence="7">
    <location>
        <begin position="252"/>
        <end position="261"/>
    </location>
</feature>
<dbReference type="PANTHER" id="PTHR22726">
    <property type="entry name" value="METALLOENDOPEPTIDASE OMA1"/>
    <property type="match status" value="1"/>
</dbReference>
<name>A0A0D2MY85_9CHLO</name>
<dbReference type="GeneID" id="25735513"/>
<dbReference type="STRING" id="145388.A0A0D2MY85"/>
<dbReference type="InterPro" id="IPR051156">
    <property type="entry name" value="Mito/Outer_Membr_Metalloprot"/>
</dbReference>
<dbReference type="Proteomes" id="UP000054498">
    <property type="component" value="Unassembled WGS sequence"/>
</dbReference>